<evidence type="ECO:0000313" key="6">
    <source>
        <dbReference type="EMBL" id="QJA06549.1"/>
    </source>
</evidence>
<gene>
    <name evidence="6" type="ORF">FVE67_06955</name>
</gene>
<reference evidence="6 7" key="1">
    <citation type="submission" date="2019-08" db="EMBL/GenBank/DDBJ databases">
        <title>Complete genome sequence of Thermosulfurimonas marina SU872T, an anaerobic thermophilic chemolithoautotrophic bacterium isolated from a shallow marine hydrothermal vent.</title>
        <authorList>
            <person name="Allioux M."/>
            <person name="Jebbar M."/>
            <person name="Slobodkina G."/>
            <person name="Slobodkin A."/>
            <person name="Moalic Y."/>
            <person name="Frolova A."/>
            <person name="Shao Z."/>
            <person name="Alain K."/>
        </authorList>
    </citation>
    <scope>NUCLEOTIDE SEQUENCE [LARGE SCALE GENOMIC DNA]</scope>
    <source>
        <strain evidence="6 7">SU872</strain>
    </source>
</reference>
<keyword evidence="7" id="KW-1185">Reference proteome</keyword>
<evidence type="ECO:0000256" key="4">
    <source>
        <dbReference type="ARBA" id="ARBA00023014"/>
    </source>
</evidence>
<evidence type="ECO:0000256" key="1">
    <source>
        <dbReference type="ARBA" id="ARBA00022485"/>
    </source>
</evidence>
<dbReference type="Proteomes" id="UP000501253">
    <property type="component" value="Chromosome"/>
</dbReference>
<name>A0A6H1WTS5_9BACT</name>
<dbReference type="GO" id="GO:0046872">
    <property type="term" value="F:metal ion binding"/>
    <property type="evidence" value="ECO:0007669"/>
    <property type="project" value="UniProtKB-KW"/>
</dbReference>
<evidence type="ECO:0000256" key="3">
    <source>
        <dbReference type="ARBA" id="ARBA00023004"/>
    </source>
</evidence>
<dbReference type="Gene3D" id="1.10.15.40">
    <property type="entry name" value="Electron transport complex subunit B, putative Fe-S cluster"/>
    <property type="match status" value="1"/>
</dbReference>
<dbReference type="PROSITE" id="PS51656">
    <property type="entry name" value="4FE4S"/>
    <property type="match status" value="1"/>
</dbReference>
<feature type="domain" description="4Fe-4S" evidence="5">
    <location>
        <begin position="114"/>
        <end position="174"/>
    </location>
</feature>
<dbReference type="RefSeq" id="WP_168719901.1">
    <property type="nucleotide sequence ID" value="NZ_CP042909.1"/>
</dbReference>
<organism evidence="6 7">
    <name type="scientific">Thermosulfurimonas marina</name>
    <dbReference type="NCBI Taxonomy" id="2047767"/>
    <lineage>
        <taxon>Bacteria</taxon>
        <taxon>Pseudomonadati</taxon>
        <taxon>Thermodesulfobacteriota</taxon>
        <taxon>Thermodesulfobacteria</taxon>
        <taxon>Thermodesulfobacteriales</taxon>
        <taxon>Thermodesulfobacteriaceae</taxon>
        <taxon>Thermosulfurimonas</taxon>
    </lineage>
</organism>
<protein>
    <recommendedName>
        <fullName evidence="5">4Fe-4S domain-containing protein</fullName>
    </recommendedName>
</protein>
<dbReference type="PANTHER" id="PTHR36214">
    <property type="match status" value="1"/>
</dbReference>
<evidence type="ECO:0000313" key="7">
    <source>
        <dbReference type="Proteomes" id="UP000501253"/>
    </source>
</evidence>
<dbReference type="InterPro" id="IPR007202">
    <property type="entry name" value="4Fe-4S_dom"/>
</dbReference>
<keyword evidence="2" id="KW-0479">Metal-binding</keyword>
<keyword evidence="4" id="KW-0411">Iron-sulfur</keyword>
<dbReference type="KEGG" id="tmai:FVE67_06955"/>
<keyword evidence="1" id="KW-0004">4Fe-4S</keyword>
<evidence type="ECO:0000259" key="5">
    <source>
        <dbReference type="PROSITE" id="PS51656"/>
    </source>
</evidence>
<dbReference type="Pfam" id="PF04060">
    <property type="entry name" value="FeS"/>
    <property type="match status" value="1"/>
</dbReference>
<dbReference type="InterPro" id="IPR051069">
    <property type="entry name" value="ACDS_complex_subunit"/>
</dbReference>
<sequence length="177" mass="20168">MNTSLLRKDFRLEPASCYVDARCPRYKVVVPAERDLSPLLPYLNAVAKVLYYDPEEPALVFRLEGWKVAVRKDNVQIGPVPDMEIGRRAKEKVEAFLEKVWSERDSLTPRYEPHTLPPPLEIYKLLPRTNCGRCGELTCMAFAVKLASLEAELSDCAPLYEDPRFKEAAQKLEALLS</sequence>
<dbReference type="PANTHER" id="PTHR36214:SF3">
    <property type="entry name" value="ACETYL-COA DECARBONYLASE_SYNTHASE COMPLEX SUBUNIT GAMMA"/>
    <property type="match status" value="1"/>
</dbReference>
<dbReference type="EMBL" id="CP042909">
    <property type="protein sequence ID" value="QJA06549.1"/>
    <property type="molecule type" value="Genomic_DNA"/>
</dbReference>
<evidence type="ECO:0000256" key="2">
    <source>
        <dbReference type="ARBA" id="ARBA00022723"/>
    </source>
</evidence>
<dbReference type="AlphaFoldDB" id="A0A6H1WTS5"/>
<accession>A0A6H1WTS5</accession>
<keyword evidence="3" id="KW-0408">Iron</keyword>
<dbReference type="GO" id="GO:0051539">
    <property type="term" value="F:4 iron, 4 sulfur cluster binding"/>
    <property type="evidence" value="ECO:0007669"/>
    <property type="project" value="UniProtKB-KW"/>
</dbReference>
<proteinExistence type="predicted"/>